<proteinExistence type="predicted"/>
<evidence type="ECO:0000313" key="2">
    <source>
        <dbReference type="Proteomes" id="UP000253529"/>
    </source>
</evidence>
<name>A0A366EH54_9HYPH</name>
<keyword evidence="2" id="KW-1185">Reference proteome</keyword>
<dbReference type="AlphaFoldDB" id="A0A366EH54"/>
<accession>A0A366EH54</accession>
<reference evidence="1 2" key="1">
    <citation type="submission" date="2018-06" db="EMBL/GenBank/DDBJ databases">
        <title>Genomic Encyclopedia of Type Strains, Phase IV (KMG-IV): sequencing the most valuable type-strain genomes for metagenomic binning, comparative biology and taxonomic classification.</title>
        <authorList>
            <person name="Goeker M."/>
        </authorList>
    </citation>
    <scope>NUCLEOTIDE SEQUENCE [LARGE SCALE GENOMIC DNA]</scope>
    <source>
        <strain evidence="1 2">DSM 24875</strain>
    </source>
</reference>
<evidence type="ECO:0000313" key="1">
    <source>
        <dbReference type="EMBL" id="RBP01060.1"/>
    </source>
</evidence>
<dbReference type="EMBL" id="QNRK01000059">
    <property type="protein sequence ID" value="RBP01060.1"/>
    <property type="molecule type" value="Genomic_DNA"/>
</dbReference>
<dbReference type="Proteomes" id="UP000253529">
    <property type="component" value="Unassembled WGS sequence"/>
</dbReference>
<protein>
    <submittedName>
        <fullName evidence="1">Uncharacterized protein</fullName>
    </submittedName>
</protein>
<sequence length="73" mass="7913">MSAAPDEIVHFHRIDGLPIVLCAIESGDLLGVGTAVLKPDRFTERGAREFAERNARKSLAIEAEKRAAKARVA</sequence>
<dbReference type="RefSeq" id="WP_113893919.1">
    <property type="nucleotide sequence ID" value="NZ_QNRK01000059.1"/>
</dbReference>
<organism evidence="1 2">
    <name type="scientific">Roseiarcus fermentans</name>
    <dbReference type="NCBI Taxonomy" id="1473586"/>
    <lineage>
        <taxon>Bacteria</taxon>
        <taxon>Pseudomonadati</taxon>
        <taxon>Pseudomonadota</taxon>
        <taxon>Alphaproteobacteria</taxon>
        <taxon>Hyphomicrobiales</taxon>
        <taxon>Roseiarcaceae</taxon>
        <taxon>Roseiarcus</taxon>
    </lineage>
</organism>
<comment type="caution">
    <text evidence="1">The sequence shown here is derived from an EMBL/GenBank/DDBJ whole genome shotgun (WGS) entry which is preliminary data.</text>
</comment>
<gene>
    <name evidence="1" type="ORF">DFR50_1595</name>
</gene>